<proteinExistence type="predicted"/>
<dbReference type="STRING" id="1486859.SAMN05444273_103284"/>
<dbReference type="AlphaFoldDB" id="A0A1M4XSP8"/>
<dbReference type="InterPro" id="IPR007433">
    <property type="entry name" value="DUF481"/>
</dbReference>
<protein>
    <submittedName>
        <fullName evidence="2">Putative salt-induced outer membrane protein</fullName>
    </submittedName>
</protein>
<evidence type="ECO:0000313" key="2">
    <source>
        <dbReference type="EMBL" id="SHE96420.1"/>
    </source>
</evidence>
<dbReference type="EMBL" id="FQUV01000003">
    <property type="protein sequence ID" value="SHE96420.1"/>
    <property type="molecule type" value="Genomic_DNA"/>
</dbReference>
<accession>A0A1M4XSP8</accession>
<dbReference type="Pfam" id="PF04338">
    <property type="entry name" value="DUF481"/>
    <property type="match status" value="1"/>
</dbReference>
<evidence type="ECO:0000256" key="1">
    <source>
        <dbReference type="SAM" id="SignalP"/>
    </source>
</evidence>
<feature type="signal peptide" evidence="1">
    <location>
        <begin position="1"/>
        <end position="23"/>
    </location>
</feature>
<dbReference type="OrthoDB" id="7631035at2"/>
<dbReference type="RefSeq" id="WP_073142375.1">
    <property type="nucleotide sequence ID" value="NZ_FQUV01000003.1"/>
</dbReference>
<keyword evidence="1" id="KW-0732">Signal</keyword>
<keyword evidence="3" id="KW-1185">Reference proteome</keyword>
<sequence length="286" mass="30652">MKLISKLATASVVALLAATPSMAQDRLVGTKALDDRIDDITDDVNEDLTRGDDDERFGPTGVAQGFRGSIALTASGTSGNTDTGELSGAGRLSYGIGDWNHSAGFAIEYGEANNQKNEEKFFATYEAQRYFNEKFYLFGIGRYEYDGFSAPTVPGGAPVAGNSSDAFLGFGPGYRVINTPEQAWRVQAGIGVRHTKDFANVSNTEEAIIASSRYFMKLTDTMSLTNDTDVLSSSANTVVSNDLGVNFKVSNNLSTRVSYRTDYNSAPAIGRKSTDNTLGLSLVLGF</sequence>
<name>A0A1M4XSP8_9RHOB</name>
<dbReference type="Proteomes" id="UP000184144">
    <property type="component" value="Unassembled WGS sequence"/>
</dbReference>
<evidence type="ECO:0000313" key="3">
    <source>
        <dbReference type="Proteomes" id="UP000184144"/>
    </source>
</evidence>
<organism evidence="2 3">
    <name type="scientific">Litoreibacter ascidiaceicola</name>
    <dbReference type="NCBI Taxonomy" id="1486859"/>
    <lineage>
        <taxon>Bacteria</taxon>
        <taxon>Pseudomonadati</taxon>
        <taxon>Pseudomonadota</taxon>
        <taxon>Alphaproteobacteria</taxon>
        <taxon>Rhodobacterales</taxon>
        <taxon>Roseobacteraceae</taxon>
        <taxon>Litoreibacter</taxon>
    </lineage>
</organism>
<feature type="chain" id="PRO_5012657467" evidence="1">
    <location>
        <begin position="24"/>
        <end position="286"/>
    </location>
</feature>
<reference evidence="3" key="1">
    <citation type="submission" date="2016-11" db="EMBL/GenBank/DDBJ databases">
        <authorList>
            <person name="Varghese N."/>
            <person name="Submissions S."/>
        </authorList>
    </citation>
    <scope>NUCLEOTIDE SEQUENCE [LARGE SCALE GENOMIC DNA]</scope>
    <source>
        <strain evidence="3">DSM 100566</strain>
    </source>
</reference>
<gene>
    <name evidence="2" type="ORF">SAMN05444273_103284</name>
</gene>